<dbReference type="RefSeq" id="WP_142453412.1">
    <property type="nucleotide sequence ID" value="NZ_FXTP01000002.1"/>
</dbReference>
<name>A0A521BNF3_9BACT</name>
<dbReference type="EMBL" id="FXTP01000002">
    <property type="protein sequence ID" value="SMO48645.1"/>
    <property type="molecule type" value="Genomic_DNA"/>
</dbReference>
<evidence type="ECO:0000313" key="2">
    <source>
        <dbReference type="Proteomes" id="UP000317557"/>
    </source>
</evidence>
<reference evidence="1 2" key="1">
    <citation type="submission" date="2017-05" db="EMBL/GenBank/DDBJ databases">
        <authorList>
            <person name="Varghese N."/>
            <person name="Submissions S."/>
        </authorList>
    </citation>
    <scope>NUCLEOTIDE SEQUENCE [LARGE SCALE GENOMIC DNA]</scope>
    <source>
        <strain evidence="1 2">DSM 21985</strain>
    </source>
</reference>
<organism evidence="1 2">
    <name type="scientific">Gracilimonas mengyeensis</name>
    <dbReference type="NCBI Taxonomy" id="1302730"/>
    <lineage>
        <taxon>Bacteria</taxon>
        <taxon>Pseudomonadati</taxon>
        <taxon>Balneolota</taxon>
        <taxon>Balneolia</taxon>
        <taxon>Balneolales</taxon>
        <taxon>Balneolaceae</taxon>
        <taxon>Gracilimonas</taxon>
    </lineage>
</organism>
<proteinExistence type="predicted"/>
<dbReference type="Proteomes" id="UP000317557">
    <property type="component" value="Unassembled WGS sequence"/>
</dbReference>
<sequence length="1242" mass="141272">MRAKEGLSRNKRWLEALDPDFVGVDEHSFEELLAFSARYAGLLNFYDTDNKVRGSWIDLFTADLSVILALIISEDIESFKSDYQQNEELIIRTGRKNEDRLFSSYSEMVQHLVGMAAKFDFWISELRQFTKMESAFYEELEQAVKSLKKSYRQLRAYSLGAEAKDGLNRSLEIDFVKYRSIGKADDVQPDASIYTGDTIGDKIKEATEHLKPLFDAFYETLAYIKKIAPKYLKESLEQGNHHPQIGLLMAFLKLYRHGQKQINGIKSRHTDFYYRRILRQKPNPPTPDKVQVCLQLAEETDAFLLKKGTKFTAGKDESGQQRIYSVRKDVPLNKAVICKLRTLYVSRNRYIEVSSDQLVSGIYEARIREEASGDDAGSTYAWPTLGEDQIGVSNEGRTMSDSEIGFAVASPALILNEGMRDITFTITFEPSSFTHFTEQLTKISQNTETHYDESFFKAFRQAFHIALTTEEGWLQMHAYGVEQGEGSSLEINFHLSDEDPALYAFDAALHGNCGFDTKLPVARFLLNKDSFIYPYSLLAEMKLQQIEITTKVDEVKDLVVYNDLGQVNTDKPFQPFGPAPQLGSGFIIGSKEIFSKAVDSLTLKIEWTGIPRDEGGFAEYYRAYEGYAIDNRSFCVDFSLLKKGKWVYPENSNLRKHYLFETEEVSTDSKPHPFGKLKRSTTFENLELEEFKLSPHMEQKPDPLMLNKTTKSGFIKFELTGADVQFGHKKYPLLVSEVFVKNARIKKEKNKLEVPNEPYTPVIRSVTLGYTDQKRIKLDARTSSKKKVDGGTLYHMMPFGQTQKVYPRDDLEPVSLLPELSQKGALYIGIDKLQPPDTLTLFFNIKGKNLGSFEDTRTDLEWYFLADDEWLKFRPNQVLSDSTGNLLRSGIVTLEIPHDINKNNTILEDSLHWIKVAGTQNIEMIGDTVDVCAQAATLVWDTASSSGAHLESGLPAYSIEGPEAQQPAITGVTQQVKSFGGRPREKEKAFYTRNGERLRHKNRAVNSRDYEQLILEKFPEIYKVNCLSSSTSTLIKPGRILIAVIPVLTDSENVDLLPMANVGLLREIRAYVQRLATPFAQVEVRNPNYERIKVVCAVRFEEGRNNGQSLKRLNEDLKAFLSPWLYETEREIRFGGEVNLSNVSGFIQSRPYVHFVTKLSLLKVSDHEDGTYALSDTARLEQNRTSRIYTSEMEETVEASQAWSILVSARNHHIEMLTEEEVVMAEQTGIDDLELGNSFIID</sequence>
<dbReference type="AlphaFoldDB" id="A0A521BNF3"/>
<evidence type="ECO:0000313" key="1">
    <source>
        <dbReference type="EMBL" id="SMO48645.1"/>
    </source>
</evidence>
<dbReference type="OrthoDB" id="9762853at2"/>
<protein>
    <submittedName>
        <fullName evidence="1">Baseplate J-like protein</fullName>
    </submittedName>
</protein>
<keyword evidence="2" id="KW-1185">Reference proteome</keyword>
<accession>A0A521BNF3</accession>
<gene>
    <name evidence="1" type="ORF">SAMN06265219_102423</name>
</gene>